<feature type="compositionally biased region" description="Basic and acidic residues" evidence="4">
    <location>
        <begin position="39"/>
        <end position="56"/>
    </location>
</feature>
<dbReference type="Proteomes" id="UP001454036">
    <property type="component" value="Unassembled WGS sequence"/>
</dbReference>
<dbReference type="SUPFAM" id="SSF74788">
    <property type="entry name" value="Cullin repeat-like"/>
    <property type="match status" value="1"/>
</dbReference>
<dbReference type="AlphaFoldDB" id="A0AAV3PGQ6"/>
<dbReference type="Pfam" id="PF03081">
    <property type="entry name" value="Exo70_C"/>
    <property type="match status" value="1"/>
</dbReference>
<protein>
    <recommendedName>
        <fullName evidence="3">Exocyst subunit Exo70 family protein</fullName>
    </recommendedName>
</protein>
<dbReference type="InterPro" id="IPR004140">
    <property type="entry name" value="Exo70"/>
</dbReference>
<feature type="compositionally biased region" description="Low complexity" evidence="4">
    <location>
        <begin position="10"/>
        <end position="19"/>
    </location>
</feature>
<organism evidence="6 7">
    <name type="scientific">Lithospermum erythrorhizon</name>
    <name type="common">Purple gromwell</name>
    <name type="synonym">Lithospermum officinale var. erythrorhizon</name>
    <dbReference type="NCBI Taxonomy" id="34254"/>
    <lineage>
        <taxon>Eukaryota</taxon>
        <taxon>Viridiplantae</taxon>
        <taxon>Streptophyta</taxon>
        <taxon>Embryophyta</taxon>
        <taxon>Tracheophyta</taxon>
        <taxon>Spermatophyta</taxon>
        <taxon>Magnoliopsida</taxon>
        <taxon>eudicotyledons</taxon>
        <taxon>Gunneridae</taxon>
        <taxon>Pentapetalae</taxon>
        <taxon>asterids</taxon>
        <taxon>lamiids</taxon>
        <taxon>Boraginales</taxon>
        <taxon>Boraginaceae</taxon>
        <taxon>Boraginoideae</taxon>
        <taxon>Lithospermeae</taxon>
        <taxon>Lithospermum</taxon>
    </lineage>
</organism>
<evidence type="ECO:0000256" key="1">
    <source>
        <dbReference type="ARBA" id="ARBA00006756"/>
    </source>
</evidence>
<sequence length="724" mass="82891">MDTKQEIEVLENVDSNVNENESKLNNKENDQDQPVGDNPDDKGENHENTNENKENLDGDITNEEINEEKTGAESGNVDNEEPEPSAPPDLVKVSEEIDEYITTLTNSSKDLESSPPPDVPVSVEQLAILVEALLDEYDSNDVPVKWDQLTDDDAASFLGAIDRMSKLLKALSEYSSEDKYSYSINTVSRILQRAMTYLEEEFRDFLEVHKLSVEDQNNNNKESLSKQLSTKGSNQEVEENAETEHEKADEKNGNFCGYPEETIPNLYKLAKTLMDGGHETECCQIYFIARRADMEEKLEKLGFEKHSIDDVHKMHWETLEKDIVSWNEAVKQFTNIYFVNEHKLTTTVFKDHSSIAEGLFSNLARGIIIQLLNFSEAVATTRRSAEKLFKYLDVYESVRDLHAKTVDLVSPECSNELKSETLLTRGRLGEAMIHIFFELENSIKSDSGKTPVPGGAVHPLTRYTMNYLEYACEYKDTLEQIFREHQKTESSDSVTGSDNDSNNFNPSQDQPQDSYNNNSNAKKQPSPFEIQIVNVMDLLHENILTKSKLYKDNPLSIIFLMNNCRYILQKIKACRAINGLLNDTWCRKRSSDLRLYHKNYQRETWSKLLNVLINHEGLLNHGKVSKPVLKERFKSFNAMFDEIIRTQTTWVIADEQLQSELRVSISNMVVPAYRSFMGRFSHTFTPGRQTEKYVKFQPEDVEARIDELFDGSAGATTNVGRWRM</sequence>
<evidence type="ECO:0000313" key="7">
    <source>
        <dbReference type="Proteomes" id="UP001454036"/>
    </source>
</evidence>
<feature type="compositionally biased region" description="Polar residues" evidence="4">
    <location>
        <begin position="217"/>
        <end position="235"/>
    </location>
</feature>
<keyword evidence="2 3" id="KW-0813">Transport</keyword>
<proteinExistence type="inferred from homology"/>
<dbReference type="InterPro" id="IPR046364">
    <property type="entry name" value="Exo70_C"/>
</dbReference>
<comment type="function">
    <text evidence="3">Component of the exocyst complex.</text>
</comment>
<dbReference type="GO" id="GO:0000145">
    <property type="term" value="C:exocyst"/>
    <property type="evidence" value="ECO:0007669"/>
    <property type="project" value="InterPro"/>
</dbReference>
<dbReference type="Gene3D" id="1.20.1280.170">
    <property type="entry name" value="Exocyst complex component Exo70"/>
    <property type="match status" value="1"/>
</dbReference>
<accession>A0AAV3PGQ6</accession>
<name>A0AAV3PGQ6_LITER</name>
<feature type="compositionally biased region" description="Basic and acidic residues" evidence="4">
    <location>
        <begin position="20"/>
        <end position="30"/>
    </location>
</feature>
<feature type="compositionally biased region" description="Polar residues" evidence="4">
    <location>
        <begin position="491"/>
        <end position="523"/>
    </location>
</feature>
<dbReference type="PANTHER" id="PTHR12542:SF127">
    <property type="entry name" value="EXOCYST COMPLEX COMPONENT EXO70C1"/>
    <property type="match status" value="1"/>
</dbReference>
<keyword evidence="7" id="KW-1185">Reference proteome</keyword>
<reference evidence="6 7" key="1">
    <citation type="submission" date="2024-01" db="EMBL/GenBank/DDBJ databases">
        <title>The complete chloroplast genome sequence of Lithospermum erythrorhizon: insights into the phylogenetic relationship among Boraginaceae species and the maternal lineages of purple gromwells.</title>
        <authorList>
            <person name="Okada T."/>
            <person name="Watanabe K."/>
        </authorList>
    </citation>
    <scope>NUCLEOTIDE SEQUENCE [LARGE SCALE GENOMIC DNA]</scope>
</reference>
<keyword evidence="3" id="KW-0268">Exocytosis</keyword>
<evidence type="ECO:0000259" key="5">
    <source>
        <dbReference type="Pfam" id="PF03081"/>
    </source>
</evidence>
<feature type="region of interest" description="Disordered" evidence="4">
    <location>
        <begin position="485"/>
        <end position="523"/>
    </location>
</feature>
<dbReference type="GO" id="GO:0015031">
    <property type="term" value="P:protein transport"/>
    <property type="evidence" value="ECO:0007669"/>
    <property type="project" value="UniProtKB-KW"/>
</dbReference>
<evidence type="ECO:0000256" key="2">
    <source>
        <dbReference type="ARBA" id="ARBA00022448"/>
    </source>
</evidence>
<dbReference type="EMBL" id="BAABME010001669">
    <property type="protein sequence ID" value="GAA0150854.1"/>
    <property type="molecule type" value="Genomic_DNA"/>
</dbReference>
<dbReference type="PANTHER" id="PTHR12542">
    <property type="entry name" value="EXOCYST COMPLEX PROTEIN EXO70"/>
    <property type="match status" value="1"/>
</dbReference>
<evidence type="ECO:0000256" key="3">
    <source>
        <dbReference type="RuleBase" id="RU365026"/>
    </source>
</evidence>
<comment type="caution">
    <text evidence="6">The sequence shown here is derived from an EMBL/GenBank/DDBJ whole genome shotgun (WGS) entry which is preliminary data.</text>
</comment>
<keyword evidence="3" id="KW-0653">Protein transport</keyword>
<dbReference type="GO" id="GO:0006887">
    <property type="term" value="P:exocytosis"/>
    <property type="evidence" value="ECO:0007669"/>
    <property type="project" value="UniProtKB-KW"/>
</dbReference>
<evidence type="ECO:0000313" key="6">
    <source>
        <dbReference type="EMBL" id="GAA0150854.1"/>
    </source>
</evidence>
<feature type="compositionally biased region" description="Basic and acidic residues" evidence="4">
    <location>
        <begin position="242"/>
        <end position="252"/>
    </location>
</feature>
<dbReference type="Pfam" id="PF20669">
    <property type="entry name" value="Exo70_N"/>
    <property type="match status" value="1"/>
</dbReference>
<dbReference type="InterPro" id="IPR016159">
    <property type="entry name" value="Cullin_repeat-like_dom_sf"/>
</dbReference>
<feature type="region of interest" description="Disordered" evidence="4">
    <location>
        <begin position="217"/>
        <end position="255"/>
    </location>
</feature>
<comment type="similarity">
    <text evidence="1 3">Belongs to the EXO70 family.</text>
</comment>
<feature type="domain" description="Exocyst complex subunit Exo70 C-terminal" evidence="5">
    <location>
        <begin position="325"/>
        <end position="707"/>
    </location>
</feature>
<gene>
    <name evidence="6" type="ORF">LIER_09702</name>
</gene>
<feature type="region of interest" description="Disordered" evidence="4">
    <location>
        <begin position="1"/>
        <end position="92"/>
    </location>
</feature>
<evidence type="ECO:0000256" key="4">
    <source>
        <dbReference type="SAM" id="MobiDB-lite"/>
    </source>
</evidence>
<dbReference type="GO" id="GO:0005546">
    <property type="term" value="F:phosphatidylinositol-4,5-bisphosphate binding"/>
    <property type="evidence" value="ECO:0007669"/>
    <property type="project" value="InterPro"/>
</dbReference>